<dbReference type="KEGG" id="loa:LOAG_02342"/>
<name>A0A1S0U8S0_LOALO</name>
<dbReference type="InParanoid" id="A0A1S0U8S0"/>
<reference evidence="1" key="1">
    <citation type="submission" date="2012-04" db="EMBL/GenBank/DDBJ databases">
        <title>The Genome Sequence of Loa loa.</title>
        <authorList>
            <consortium name="The Broad Institute Genome Sequencing Platform"/>
            <consortium name="Broad Institute Genome Sequencing Center for Infectious Disease"/>
            <person name="Nutman T.B."/>
            <person name="Fink D.L."/>
            <person name="Russ C."/>
            <person name="Young S."/>
            <person name="Zeng Q."/>
            <person name="Gargeya S."/>
            <person name="Alvarado L."/>
            <person name="Berlin A."/>
            <person name="Chapman S.B."/>
            <person name="Chen Z."/>
            <person name="Freedman E."/>
            <person name="Gellesch M."/>
            <person name="Goldberg J."/>
            <person name="Griggs A."/>
            <person name="Gujja S."/>
            <person name="Heilman E.R."/>
            <person name="Heiman D."/>
            <person name="Howarth C."/>
            <person name="Mehta T."/>
            <person name="Neiman D."/>
            <person name="Pearson M."/>
            <person name="Roberts A."/>
            <person name="Saif S."/>
            <person name="Shea T."/>
            <person name="Shenoy N."/>
            <person name="Sisk P."/>
            <person name="Stolte C."/>
            <person name="Sykes S."/>
            <person name="White J."/>
            <person name="Yandava C."/>
            <person name="Haas B."/>
            <person name="Henn M.R."/>
            <person name="Nusbaum C."/>
            <person name="Birren B."/>
        </authorList>
    </citation>
    <scope>NUCLEOTIDE SEQUENCE [LARGE SCALE GENOMIC DNA]</scope>
</reference>
<dbReference type="RefSeq" id="XP_003137928.1">
    <property type="nucleotide sequence ID" value="XM_003137880.1"/>
</dbReference>
<organism evidence="1">
    <name type="scientific">Loa loa</name>
    <name type="common">Eye worm</name>
    <name type="synonym">Filaria loa</name>
    <dbReference type="NCBI Taxonomy" id="7209"/>
    <lineage>
        <taxon>Eukaryota</taxon>
        <taxon>Metazoa</taxon>
        <taxon>Ecdysozoa</taxon>
        <taxon>Nematoda</taxon>
        <taxon>Chromadorea</taxon>
        <taxon>Rhabditida</taxon>
        <taxon>Spirurina</taxon>
        <taxon>Spiruromorpha</taxon>
        <taxon>Filarioidea</taxon>
        <taxon>Onchocercidae</taxon>
        <taxon>Loa</taxon>
    </lineage>
</organism>
<gene>
    <name evidence="1" type="ORF">LOAG_02342</name>
</gene>
<dbReference type="GeneID" id="9939732"/>
<protein>
    <submittedName>
        <fullName evidence="1">Uncharacterized protein</fullName>
    </submittedName>
</protein>
<dbReference type="EMBL" id="JH712121">
    <property type="protein sequence ID" value="EFO26138.1"/>
    <property type="molecule type" value="Genomic_DNA"/>
</dbReference>
<evidence type="ECO:0000313" key="1">
    <source>
        <dbReference type="EMBL" id="EFO26138.1"/>
    </source>
</evidence>
<sequence>MIGIDNEQLLSRCQVITWAKSPRSNFESAHKNPIGMENTLLLKRLPQHFLKAEPNILVLNRMQFSGPKSMHNTKKPYIKIDSEELRICEATDAATFSTNREICGANLS</sequence>
<dbReference type="CTD" id="9939732"/>
<dbReference type="AlphaFoldDB" id="A0A1S0U8S0"/>
<accession>A0A1S0U8S0</accession>
<proteinExistence type="predicted"/>